<reference evidence="3 4" key="1">
    <citation type="submission" date="2016-08" db="EMBL/GenBank/DDBJ databases">
        <title>A Parts List for Fungal Cellulosomes Revealed by Comparative Genomics.</title>
        <authorList>
            <consortium name="DOE Joint Genome Institute"/>
            <person name="Haitjema C.H."/>
            <person name="Gilmore S.P."/>
            <person name="Henske J.K."/>
            <person name="Solomon K.V."/>
            <person name="De Groot R."/>
            <person name="Kuo A."/>
            <person name="Mondo S.J."/>
            <person name="Salamov A.A."/>
            <person name="Labutti K."/>
            <person name="Zhao Z."/>
            <person name="Chiniquy J."/>
            <person name="Barry K."/>
            <person name="Brewer H.M."/>
            <person name="Purvine S.O."/>
            <person name="Wright A.T."/>
            <person name="Boxma B."/>
            <person name="Van Alen T."/>
            <person name="Hackstein J.H."/>
            <person name="Baker S.E."/>
            <person name="Grigoriev I.V."/>
            <person name="O'Malley M.A."/>
        </authorList>
    </citation>
    <scope>NUCLEOTIDE SEQUENCE [LARGE SCALE GENOMIC DNA]</scope>
    <source>
        <strain evidence="3 4">G1</strain>
    </source>
</reference>
<evidence type="ECO:0000256" key="2">
    <source>
        <dbReference type="ARBA" id="ARBA00023006"/>
    </source>
</evidence>
<gene>
    <name evidence="3" type="ORF">LY90DRAFT_211656</name>
</gene>
<keyword evidence="1" id="KW-0833">Ubl conjugation pathway</keyword>
<organism evidence="3 4">
    <name type="scientific">Neocallimastix californiae</name>
    <dbReference type="NCBI Taxonomy" id="1754190"/>
    <lineage>
        <taxon>Eukaryota</taxon>
        <taxon>Fungi</taxon>
        <taxon>Fungi incertae sedis</taxon>
        <taxon>Chytridiomycota</taxon>
        <taxon>Chytridiomycota incertae sedis</taxon>
        <taxon>Neocallimastigomycetes</taxon>
        <taxon>Neocallimastigales</taxon>
        <taxon>Neocallimastigaceae</taxon>
        <taxon>Neocallimastix</taxon>
    </lineage>
</organism>
<evidence type="ECO:0000256" key="1">
    <source>
        <dbReference type="ARBA" id="ARBA00022786"/>
    </source>
</evidence>
<evidence type="ECO:0000313" key="4">
    <source>
        <dbReference type="Proteomes" id="UP000193920"/>
    </source>
</evidence>
<dbReference type="GO" id="GO:0006914">
    <property type="term" value="P:autophagy"/>
    <property type="evidence" value="ECO:0007669"/>
    <property type="project" value="UniProtKB-KW"/>
</dbReference>
<proteinExistence type="predicted"/>
<dbReference type="AlphaFoldDB" id="A0A1Y2ECG3"/>
<dbReference type="STRING" id="1754190.A0A1Y2ECG3"/>
<dbReference type="Gene3D" id="3.30.1460.50">
    <property type="match status" value="1"/>
</dbReference>
<dbReference type="OrthoDB" id="4089664at2759"/>
<dbReference type="Proteomes" id="UP000193920">
    <property type="component" value="Unassembled WGS sequence"/>
</dbReference>
<accession>A0A1Y2ECG3</accession>
<keyword evidence="2" id="KW-0072">Autophagy</keyword>
<dbReference type="InterPro" id="IPR007135">
    <property type="entry name" value="Atg3/Atg10"/>
</dbReference>
<comment type="caution">
    <text evidence="3">The sequence shown here is derived from an EMBL/GenBank/DDBJ whole genome shotgun (WGS) entry which is preliminary data.</text>
</comment>
<name>A0A1Y2ECG3_9FUNG</name>
<dbReference type="Pfam" id="PF03987">
    <property type="entry name" value="Autophagy_act_C"/>
    <property type="match status" value="1"/>
</dbReference>
<dbReference type="GO" id="GO:0019787">
    <property type="term" value="F:ubiquitin-like protein transferase activity"/>
    <property type="evidence" value="ECO:0007669"/>
    <property type="project" value="InterPro"/>
</dbReference>
<keyword evidence="4" id="KW-1185">Reference proteome</keyword>
<sequence>MPIISQKDHPILEVPYYYIHPCTTGQNMNSLFNINNNADKLKNIDDNNSDNKESLDFQKDNELEKYKNYIAAWLSTTGFIKVDIKYFI</sequence>
<dbReference type="EMBL" id="MCOG01000045">
    <property type="protein sequence ID" value="ORY69242.1"/>
    <property type="molecule type" value="Genomic_DNA"/>
</dbReference>
<evidence type="ECO:0000313" key="3">
    <source>
        <dbReference type="EMBL" id="ORY69242.1"/>
    </source>
</evidence>
<protein>
    <submittedName>
        <fullName evidence="3">Uncharacterized protein</fullName>
    </submittedName>
</protein>